<evidence type="ECO:0000313" key="8">
    <source>
        <dbReference type="Proteomes" id="UP001596432"/>
    </source>
</evidence>
<proteinExistence type="predicted"/>
<feature type="domain" description="Sodium/calcium exchanger membrane region" evidence="6">
    <location>
        <begin position="259"/>
        <end position="403"/>
    </location>
</feature>
<evidence type="ECO:0000256" key="4">
    <source>
        <dbReference type="ARBA" id="ARBA00023136"/>
    </source>
</evidence>
<comment type="subcellular location">
    <subcellularLocation>
        <location evidence="1">Membrane</location>
        <topology evidence="1">Multi-pass membrane protein</topology>
    </subcellularLocation>
</comment>
<organism evidence="7 8">
    <name type="scientific">Halosimplex aquaticum</name>
    <dbReference type="NCBI Taxonomy" id="3026162"/>
    <lineage>
        <taxon>Archaea</taxon>
        <taxon>Methanobacteriati</taxon>
        <taxon>Methanobacteriota</taxon>
        <taxon>Stenosarchaea group</taxon>
        <taxon>Halobacteria</taxon>
        <taxon>Halobacteriales</taxon>
        <taxon>Haloarculaceae</taxon>
        <taxon>Halosimplex</taxon>
    </lineage>
</organism>
<keyword evidence="2 5" id="KW-0812">Transmembrane</keyword>
<feature type="transmembrane region" description="Helical" evidence="5">
    <location>
        <begin position="12"/>
        <end position="34"/>
    </location>
</feature>
<feature type="transmembrane region" description="Helical" evidence="5">
    <location>
        <begin position="182"/>
        <end position="202"/>
    </location>
</feature>
<evidence type="ECO:0000256" key="1">
    <source>
        <dbReference type="ARBA" id="ARBA00004141"/>
    </source>
</evidence>
<evidence type="ECO:0000313" key="7">
    <source>
        <dbReference type="EMBL" id="MFC7140281.1"/>
    </source>
</evidence>
<dbReference type="EMBL" id="JBHTAS010000001">
    <property type="protein sequence ID" value="MFC7140281.1"/>
    <property type="molecule type" value="Genomic_DNA"/>
</dbReference>
<dbReference type="GO" id="GO:0016020">
    <property type="term" value="C:membrane"/>
    <property type="evidence" value="ECO:0007669"/>
    <property type="project" value="UniProtKB-SubCell"/>
</dbReference>
<feature type="transmembrane region" description="Helical" evidence="5">
    <location>
        <begin position="335"/>
        <end position="354"/>
    </location>
</feature>
<evidence type="ECO:0000259" key="6">
    <source>
        <dbReference type="Pfam" id="PF01699"/>
    </source>
</evidence>
<dbReference type="Pfam" id="PF01699">
    <property type="entry name" value="Na_Ca_ex"/>
    <property type="match status" value="2"/>
</dbReference>
<feature type="transmembrane region" description="Helical" evidence="5">
    <location>
        <begin position="214"/>
        <end position="233"/>
    </location>
</feature>
<reference evidence="7 8" key="1">
    <citation type="journal article" date="2019" name="Int. J. Syst. Evol. Microbiol.">
        <title>The Global Catalogue of Microorganisms (GCM) 10K type strain sequencing project: providing services to taxonomists for standard genome sequencing and annotation.</title>
        <authorList>
            <consortium name="The Broad Institute Genomics Platform"/>
            <consortium name="The Broad Institute Genome Sequencing Center for Infectious Disease"/>
            <person name="Wu L."/>
            <person name="Ma J."/>
        </authorList>
    </citation>
    <scope>NUCLEOTIDE SEQUENCE [LARGE SCALE GENOMIC DNA]</scope>
    <source>
        <strain evidence="7 8">XZYJT29</strain>
    </source>
</reference>
<feature type="transmembrane region" description="Helical" evidence="5">
    <location>
        <begin position="253"/>
        <end position="273"/>
    </location>
</feature>
<sequence>MSRLSHPLVQVAAALALTAGWVAVFFGGGALPVIPTYEELGVVLTVVVSGVAVLGASFLLAWGAETAEKDVPRAFAIAVLAVLAVAPEYAVDALYAWNAGSGGATTAACADLSAAAVEAGETQLARACHDANLAVANMTGANRILIGIGWAGIAVFTVWRAAKTHDSAVRDREGWLSDAVTLDRAIATEVAFLFAATVWAFFVPLGGGIDALDTFLLVGLYVTYIGIIIRGDVDAEEEHVGVPNYFQQWSLPWRPMVVLTLFAYSGTMIFTAVEPFAHGLETIGVENGIPEFFMIQWIAPLASESPELIVVVVLVNKARSTAGFNALISSKLNQWTLLIGTLSVVFSLAYGQYGVLPFDQKQAAEIWITAAQSYFALAILVNFEISVREALTIFVLFISQVLLEFIIIRDIVALPLTSYELLLVYAAAYALLGTALFVIRREALKEMLGLAADAGRTALGREPVHPEYAD</sequence>
<feature type="transmembrane region" description="Helical" evidence="5">
    <location>
        <begin position="144"/>
        <end position="162"/>
    </location>
</feature>
<protein>
    <submittedName>
        <fullName evidence="7">Sodium:calcium antiporter</fullName>
    </submittedName>
</protein>
<feature type="transmembrane region" description="Helical" evidence="5">
    <location>
        <begin position="74"/>
        <end position="91"/>
    </location>
</feature>
<feature type="transmembrane region" description="Helical" evidence="5">
    <location>
        <begin position="293"/>
        <end position="315"/>
    </location>
</feature>
<keyword evidence="3 5" id="KW-1133">Transmembrane helix</keyword>
<dbReference type="InterPro" id="IPR044880">
    <property type="entry name" value="NCX_ion-bd_dom_sf"/>
</dbReference>
<dbReference type="Gene3D" id="1.20.1420.30">
    <property type="entry name" value="NCX, central ion-binding region"/>
    <property type="match status" value="1"/>
</dbReference>
<name>A0ABD5Y036_9EURY</name>
<feature type="transmembrane region" description="Helical" evidence="5">
    <location>
        <begin position="390"/>
        <end position="409"/>
    </location>
</feature>
<dbReference type="RefSeq" id="WP_274325842.1">
    <property type="nucleotide sequence ID" value="NZ_CP118158.1"/>
</dbReference>
<evidence type="ECO:0000256" key="5">
    <source>
        <dbReference type="SAM" id="Phobius"/>
    </source>
</evidence>
<dbReference type="GeneID" id="78820564"/>
<feature type="transmembrane region" description="Helical" evidence="5">
    <location>
        <begin position="366"/>
        <end position="383"/>
    </location>
</feature>
<dbReference type="Proteomes" id="UP001596432">
    <property type="component" value="Unassembled WGS sequence"/>
</dbReference>
<dbReference type="InterPro" id="IPR004837">
    <property type="entry name" value="NaCa_Exmemb"/>
</dbReference>
<dbReference type="AlphaFoldDB" id="A0ABD5Y036"/>
<evidence type="ECO:0000256" key="2">
    <source>
        <dbReference type="ARBA" id="ARBA00022692"/>
    </source>
</evidence>
<feature type="domain" description="Sodium/calcium exchanger membrane region" evidence="6">
    <location>
        <begin position="43"/>
        <end position="229"/>
    </location>
</feature>
<keyword evidence="8" id="KW-1185">Reference proteome</keyword>
<feature type="transmembrane region" description="Helical" evidence="5">
    <location>
        <begin position="40"/>
        <end position="62"/>
    </location>
</feature>
<keyword evidence="4 5" id="KW-0472">Membrane</keyword>
<feature type="transmembrane region" description="Helical" evidence="5">
    <location>
        <begin position="421"/>
        <end position="439"/>
    </location>
</feature>
<evidence type="ECO:0000256" key="3">
    <source>
        <dbReference type="ARBA" id="ARBA00022989"/>
    </source>
</evidence>
<comment type="caution">
    <text evidence="7">The sequence shown here is derived from an EMBL/GenBank/DDBJ whole genome shotgun (WGS) entry which is preliminary data.</text>
</comment>
<accession>A0ABD5Y036</accession>
<gene>
    <name evidence="7" type="ORF">ACFQMA_10620</name>
</gene>